<feature type="transmembrane region" description="Helical" evidence="1">
    <location>
        <begin position="7"/>
        <end position="30"/>
    </location>
</feature>
<dbReference type="EMBL" id="JBHUHQ010000016">
    <property type="protein sequence ID" value="MFD2045073.1"/>
    <property type="molecule type" value="Genomic_DNA"/>
</dbReference>
<protein>
    <submittedName>
        <fullName evidence="2">Uncharacterized protein</fullName>
    </submittedName>
</protein>
<dbReference type="Proteomes" id="UP001597383">
    <property type="component" value="Unassembled WGS sequence"/>
</dbReference>
<evidence type="ECO:0000256" key="1">
    <source>
        <dbReference type="SAM" id="Phobius"/>
    </source>
</evidence>
<evidence type="ECO:0000313" key="2">
    <source>
        <dbReference type="EMBL" id="MFD2045073.1"/>
    </source>
</evidence>
<gene>
    <name evidence="2" type="ORF">ACFSJF_12400</name>
</gene>
<keyword evidence="3" id="KW-1185">Reference proteome</keyword>
<sequence>MNQKDFAFIALRIFACYLFIKSFMDVSHIVNYYVLPMYYEDLQELAQSNVINLILVLGPVLVQILISIVVWLYAEKFSRFVIPKYKEIKIKEESNQNEFSLTAHQFQVAAVSIVGLVFIVYTLPTFFSLAQSWISLKEVGVGFDTTEMKRELLFAFLEKLLRLILGIVLFFGSKGIVGLLRRIREF</sequence>
<proteinExistence type="predicted"/>
<feature type="transmembrane region" description="Helical" evidence="1">
    <location>
        <begin position="160"/>
        <end position="180"/>
    </location>
</feature>
<accession>A0ABW4W2Y5</accession>
<name>A0ABW4W2Y5_9BACI</name>
<feature type="transmembrane region" description="Helical" evidence="1">
    <location>
        <begin position="106"/>
        <end position="127"/>
    </location>
</feature>
<keyword evidence="1" id="KW-0812">Transmembrane</keyword>
<keyword evidence="1" id="KW-1133">Transmembrane helix</keyword>
<keyword evidence="1" id="KW-0472">Membrane</keyword>
<comment type="caution">
    <text evidence="2">The sequence shown here is derived from an EMBL/GenBank/DDBJ whole genome shotgun (WGS) entry which is preliminary data.</text>
</comment>
<feature type="transmembrane region" description="Helical" evidence="1">
    <location>
        <begin position="50"/>
        <end position="74"/>
    </location>
</feature>
<dbReference type="RefSeq" id="WP_377557686.1">
    <property type="nucleotide sequence ID" value="NZ_JBHUHQ010000016.1"/>
</dbReference>
<evidence type="ECO:0000313" key="3">
    <source>
        <dbReference type="Proteomes" id="UP001597383"/>
    </source>
</evidence>
<organism evidence="2 3">
    <name type="scientific">Ornithinibacillus salinisoli</name>
    <dbReference type="NCBI Taxonomy" id="1848459"/>
    <lineage>
        <taxon>Bacteria</taxon>
        <taxon>Bacillati</taxon>
        <taxon>Bacillota</taxon>
        <taxon>Bacilli</taxon>
        <taxon>Bacillales</taxon>
        <taxon>Bacillaceae</taxon>
        <taxon>Ornithinibacillus</taxon>
    </lineage>
</organism>
<reference evidence="3" key="1">
    <citation type="journal article" date="2019" name="Int. J. Syst. Evol. Microbiol.">
        <title>The Global Catalogue of Microorganisms (GCM) 10K type strain sequencing project: providing services to taxonomists for standard genome sequencing and annotation.</title>
        <authorList>
            <consortium name="The Broad Institute Genomics Platform"/>
            <consortium name="The Broad Institute Genome Sequencing Center for Infectious Disease"/>
            <person name="Wu L."/>
            <person name="Ma J."/>
        </authorList>
    </citation>
    <scope>NUCLEOTIDE SEQUENCE [LARGE SCALE GENOMIC DNA]</scope>
    <source>
        <strain evidence="3">R28</strain>
    </source>
</reference>